<dbReference type="Proteomes" id="UP000594873">
    <property type="component" value="Chromosome"/>
</dbReference>
<evidence type="ECO:0000313" key="3">
    <source>
        <dbReference type="Proteomes" id="UP000594873"/>
    </source>
</evidence>
<feature type="transmembrane region" description="Helical" evidence="1">
    <location>
        <begin position="28"/>
        <end position="47"/>
    </location>
</feature>
<feature type="transmembrane region" description="Helical" evidence="1">
    <location>
        <begin position="112"/>
        <end position="134"/>
    </location>
</feature>
<reference evidence="2 3" key="1">
    <citation type="submission" date="2020-11" db="EMBL/GenBank/DDBJ databases">
        <title>Genome seq and assembly of Sphingosinicella sp.</title>
        <authorList>
            <person name="Chhetri G."/>
        </authorList>
    </citation>
    <scope>NUCLEOTIDE SEQUENCE [LARGE SCALE GENOMIC DNA]</scope>
    <source>
        <strain evidence="2 3">UDD2</strain>
    </source>
</reference>
<keyword evidence="1" id="KW-0812">Transmembrane</keyword>
<keyword evidence="1" id="KW-0472">Membrane</keyword>
<proteinExistence type="predicted"/>
<feature type="transmembrane region" description="Helical" evidence="1">
    <location>
        <begin position="78"/>
        <end position="100"/>
    </location>
</feature>
<dbReference type="EMBL" id="CP065592">
    <property type="protein sequence ID" value="QPQ55604.1"/>
    <property type="molecule type" value="Genomic_DNA"/>
</dbReference>
<evidence type="ECO:0000313" key="2">
    <source>
        <dbReference type="EMBL" id="QPQ55604.1"/>
    </source>
</evidence>
<gene>
    <name evidence="2" type="ORF">IC614_03100</name>
</gene>
<protein>
    <submittedName>
        <fullName evidence="2">Uncharacterized protein</fullName>
    </submittedName>
</protein>
<sequence>MQAFWLLFYGSAAAFALWATWRDEDLRWLGGTLCFSFVISNLVWFLGSVSQRPGIYTMLEVFVAVCAYVAWHRHPSKSLIAVVMLATLSICANIGFAITYEDHGPQTRGHEITTNLIFLFECLLTAGVGIMDGFRTGRFRRRASNGEAASQSHVAGEAE</sequence>
<feature type="transmembrane region" description="Helical" evidence="1">
    <location>
        <begin position="6"/>
        <end position="21"/>
    </location>
</feature>
<keyword evidence="3" id="KW-1185">Reference proteome</keyword>
<evidence type="ECO:0000256" key="1">
    <source>
        <dbReference type="SAM" id="Phobius"/>
    </source>
</evidence>
<organism evidence="2 3">
    <name type="scientific">Allosphingosinicella flava</name>
    <dbReference type="NCBI Taxonomy" id="2771430"/>
    <lineage>
        <taxon>Bacteria</taxon>
        <taxon>Pseudomonadati</taxon>
        <taxon>Pseudomonadota</taxon>
        <taxon>Alphaproteobacteria</taxon>
        <taxon>Sphingomonadales</taxon>
        <taxon>Sphingomonadaceae</taxon>
        <taxon>Allosphingosinicella</taxon>
    </lineage>
</organism>
<name>A0A7T2GKM6_9SPHN</name>
<dbReference type="AlphaFoldDB" id="A0A7T2GKM6"/>
<dbReference type="KEGG" id="sflv:IC614_03100"/>
<accession>A0A7T2GKM6</accession>
<feature type="transmembrane region" description="Helical" evidence="1">
    <location>
        <begin position="53"/>
        <end position="71"/>
    </location>
</feature>
<keyword evidence="1" id="KW-1133">Transmembrane helix</keyword>
<dbReference type="RefSeq" id="WP_200972276.1">
    <property type="nucleotide sequence ID" value="NZ_CP065592.1"/>
</dbReference>